<evidence type="ECO:0000313" key="3">
    <source>
        <dbReference type="Proteomes" id="UP001301869"/>
    </source>
</evidence>
<keyword evidence="2" id="KW-0328">Glycosyltransferase</keyword>
<evidence type="ECO:0000259" key="1">
    <source>
        <dbReference type="Pfam" id="PF13439"/>
    </source>
</evidence>
<dbReference type="GO" id="GO:0016757">
    <property type="term" value="F:glycosyltransferase activity"/>
    <property type="evidence" value="ECO:0007669"/>
    <property type="project" value="UniProtKB-KW"/>
</dbReference>
<dbReference type="InterPro" id="IPR028098">
    <property type="entry name" value="Glyco_trans_4-like_N"/>
</dbReference>
<dbReference type="Proteomes" id="UP001301869">
    <property type="component" value="Chromosome"/>
</dbReference>
<sequence>MSQETSKPLRILHVFASLDRGGAEGMAMSLYRNIDKTKIQFDFVVNNRDKPYAHEEEIKALGGRVFRMPAFKGPNVLRYYKAWDSFLKAHPEWGIIHAHHTTPAFIYLAAARNNGRIAIAHSHIAGYEKNIKSLIKIATRYPLRYIANHLVSCSKTAAQWMFGKKSSQTTVIKML</sequence>
<keyword evidence="3" id="KW-1185">Reference proteome</keyword>
<proteinExistence type="predicted"/>
<name>A0ABY9YZ85_9GAMM</name>
<evidence type="ECO:0000313" key="2">
    <source>
        <dbReference type="EMBL" id="WNK20147.1"/>
    </source>
</evidence>
<gene>
    <name evidence="2" type="ORF">P1P91_00150</name>
</gene>
<dbReference type="RefSeq" id="WP_311883714.1">
    <property type="nucleotide sequence ID" value="NZ_CP119391.1"/>
</dbReference>
<dbReference type="EC" id="2.4.-.-" evidence="2"/>
<accession>A0ABY9YZ85</accession>
<feature type="domain" description="Glycosyltransferase subfamily 4-like N-terminal" evidence="1">
    <location>
        <begin position="21"/>
        <end position="161"/>
    </location>
</feature>
<dbReference type="EMBL" id="CP119391">
    <property type="protein sequence ID" value="WNK20147.1"/>
    <property type="molecule type" value="Genomic_DNA"/>
</dbReference>
<dbReference type="SUPFAM" id="SSF53756">
    <property type="entry name" value="UDP-Glycosyltransferase/glycogen phosphorylase"/>
    <property type="match status" value="1"/>
</dbReference>
<protein>
    <submittedName>
        <fullName evidence="2">Glycosyltransferase</fullName>
        <ecNumber evidence="2">2.4.-.-</ecNumber>
    </submittedName>
</protein>
<keyword evidence="2" id="KW-0808">Transferase</keyword>
<reference evidence="2 3" key="1">
    <citation type="submission" date="2023-03" db="EMBL/GenBank/DDBJ databases">
        <title>Halomonas sp. nov., isolated from Korean tranditional fermented seafood 'Jeotgal'.</title>
        <authorList>
            <person name="Kim B."/>
            <person name="Shin N.-R."/>
        </authorList>
    </citation>
    <scope>NUCLEOTIDE SEQUENCE [LARGE SCALE GENOMIC DNA]</scope>
    <source>
        <strain evidence="2 3">SG2L-4</strain>
    </source>
</reference>
<organism evidence="2 3">
    <name type="scientific">Halomonas piscis</name>
    <dbReference type="NCBI Taxonomy" id="3031727"/>
    <lineage>
        <taxon>Bacteria</taxon>
        <taxon>Pseudomonadati</taxon>
        <taxon>Pseudomonadota</taxon>
        <taxon>Gammaproteobacteria</taxon>
        <taxon>Oceanospirillales</taxon>
        <taxon>Halomonadaceae</taxon>
        <taxon>Halomonas</taxon>
    </lineage>
</organism>
<dbReference type="Gene3D" id="3.40.50.2000">
    <property type="entry name" value="Glycogen Phosphorylase B"/>
    <property type="match status" value="1"/>
</dbReference>
<dbReference type="Pfam" id="PF13439">
    <property type="entry name" value="Glyco_transf_4"/>
    <property type="match status" value="1"/>
</dbReference>